<dbReference type="InterPro" id="IPR041177">
    <property type="entry name" value="GEN1_C"/>
</dbReference>
<proteinExistence type="predicted"/>
<dbReference type="InterPro" id="IPR006085">
    <property type="entry name" value="XPG_DNA_repair_N"/>
</dbReference>
<dbReference type="GO" id="GO:0017108">
    <property type="term" value="F:5'-flap endonuclease activity"/>
    <property type="evidence" value="ECO:0007669"/>
    <property type="project" value="TreeGrafter"/>
</dbReference>
<evidence type="ECO:0000259" key="6">
    <source>
        <dbReference type="SMART" id="SM00485"/>
    </source>
</evidence>
<dbReference type="Gene3D" id="3.40.50.1010">
    <property type="entry name" value="5'-nuclease"/>
    <property type="match status" value="2"/>
</dbReference>
<dbReference type="PANTHER" id="PTHR11081">
    <property type="entry name" value="FLAP ENDONUCLEASE FAMILY MEMBER"/>
    <property type="match status" value="1"/>
</dbReference>
<dbReference type="GO" id="GO:0006310">
    <property type="term" value="P:DNA recombination"/>
    <property type="evidence" value="ECO:0007669"/>
    <property type="project" value="UniProtKB-KW"/>
</dbReference>
<feature type="domain" description="XPG-I" evidence="5">
    <location>
        <begin position="598"/>
        <end position="678"/>
    </location>
</feature>
<dbReference type="Pfam" id="PF18380">
    <property type="entry name" value="GEN1_C"/>
    <property type="match status" value="1"/>
</dbReference>
<keyword evidence="3" id="KW-0233">DNA recombination</keyword>
<dbReference type="GO" id="GO:0003677">
    <property type="term" value="F:DNA binding"/>
    <property type="evidence" value="ECO:0007669"/>
    <property type="project" value="InterPro"/>
</dbReference>
<dbReference type="InterPro" id="IPR029060">
    <property type="entry name" value="PIN-like_dom_sf"/>
</dbReference>
<dbReference type="PANTHER" id="PTHR11081:SF75">
    <property type="entry name" value="ENDONUCLEASE, PUTATIVE (AFU_ORTHOLOGUE AFUA_3G13260)-RELATED"/>
    <property type="match status" value="1"/>
</dbReference>
<dbReference type="InterPro" id="IPR037316">
    <property type="entry name" value="Yen1_H3TH"/>
</dbReference>
<reference evidence="7" key="1">
    <citation type="submission" date="2022-07" db="EMBL/GenBank/DDBJ databases">
        <title>Genome Sequence of Leucocoprinus birnbaumii.</title>
        <authorList>
            <person name="Buettner E."/>
        </authorList>
    </citation>
    <scope>NUCLEOTIDE SEQUENCE</scope>
    <source>
        <strain evidence="7">VT141</strain>
    </source>
</reference>
<sequence>MSLASSRFRIGPWRGQFGYVNATNLNDLKCMKRLSTHTPSFPICHFVQECIHAAKKTFQSMRKTVHPSIKDGLSLRPTITDLPTQLVSAAVASLPLWRLPITASINGPILRSSPLCHPPPPGGSISSSLQFGQTCPLLVDRRKSYPGIRYRPFEPPRPRLVLHAVTLSSPEPELAALRDGPLPGGRLALRYVRALFCHWSKSLVQRPVAPAVGVPTSEDAFELNTVFTRSSLAKSMNTCIVVWRWQTFLHLQITRTRFPLTSLAQCSLPSLPPAGSLNLHNFSAFLDRSISLGRNNGLNKLAINHTHPPQWRRATSSDKLTRLEAELSYLLELAKLSINCEHAKKAFAQQSQVVWEKRQALADLERMHPVAFNKTGEAARIPGLCIHPQDPVVSTLQQVLHPKERINAIQDRVEAKLAKHKELDHWADQIGQQPAPGASRLFKYITPPETPSYPLSGDILMVYWLSAMESIIYYSNVLVFNYQSSMGVAGLWSLLKPAAETRSLTELAVAEGFQANPAGLRGYRLGIDISIWLVHAEYGKGGENPVLRTLFFRCATLMKAPFLPLFVFDGPKRPELKRGKHINKSNNKLVHDMKQIVEAFGFDWRMAPGEAEAELAYLNEIGTIDGILTDDGDSFLFGARTVIRNQSHGLSGNRAHPALNAEGRDDKNHTHVFQSNNLQAHPDIQLSRGGLILISLMSGGDYGDGLAGCGIKTAHAIAQCGFGDTLVNAARNLTRLQLTEFLKDWRKRLCLELRTNSQGLLKQRAPSLSSSIPDTFPNIDLLLSYVSPITSGSIGHEGTNPPVTWLKEPNAARLAAACELFFEWGYREAILERFRTVIWPGVVLRVLRRMVLCQDANAKECSTSPCIIGRYFTSNNAHAAPSDSHQHYPSNTPLIVDISRERHHTSTDGLPEYRLEIAPSQLVEIAASGVRGLRQSEGVNEWALSNDEGPSVGGDQGGSSALGKGRKSQQELQSRELVTPVSHLRLWAPACMVNPAERMMVREFRDAHEQKSAKKKKRCKEEETAAPRADFKLHMPLFLTNVTRQGSKCTRPTMSDSHLFECLHKYIDSSSKSSTTDIEVSDDLEEEQLALKTEQSTCDTSPELMSSVHAVLRGVSDQTHATYQRLMKQCERILRERNYINDTAEFFSDSPKRLAPYHIVLWIQDACDTVKYNGSGGYVDRPSSEFRLSYTHAMKMRAAATYGFGRVHQLGDVAWYHNPASDSWRGNPSLSALVSTYMVSLRRRKVQAGEAPVSARAITPDLIKKLWNHNIHSPVYGMSQLDFEAHVSKQSKAERLSSGGPWCGPRGLRLLNLVYTLAFTCLLRIDEVLKIQYQDLVPISDTVGASNAAIKLQLPFRKTDQFGEIKPFILHELPKEMKHLCPVRAFARWVDATNTNEGYIFRRIGSGDRLGEGDTPMTQPPTAPIRSAAEAASGCQSIFASRGGTFVSGVGGPQSSLT</sequence>
<feature type="region of interest" description="Disordered" evidence="4">
    <location>
        <begin position="1007"/>
        <end position="1026"/>
    </location>
</feature>
<dbReference type="Gene3D" id="1.10.443.10">
    <property type="entry name" value="Intergrase catalytic core"/>
    <property type="match status" value="1"/>
</dbReference>
<keyword evidence="8" id="KW-1185">Reference proteome</keyword>
<accession>A0AAD5YQS8</accession>
<dbReference type="EMBL" id="JANIEX010000857">
    <property type="protein sequence ID" value="KAJ3562539.1"/>
    <property type="molecule type" value="Genomic_DNA"/>
</dbReference>
<evidence type="ECO:0000256" key="1">
    <source>
        <dbReference type="ARBA" id="ARBA00022722"/>
    </source>
</evidence>
<evidence type="ECO:0008006" key="9">
    <source>
        <dbReference type="Google" id="ProtNLM"/>
    </source>
</evidence>
<dbReference type="SMART" id="SM00485">
    <property type="entry name" value="XPGN"/>
    <property type="match status" value="1"/>
</dbReference>
<dbReference type="GO" id="GO:0015074">
    <property type="term" value="P:DNA integration"/>
    <property type="evidence" value="ECO:0007669"/>
    <property type="project" value="InterPro"/>
</dbReference>
<dbReference type="InterPro" id="IPR013762">
    <property type="entry name" value="Integrase-like_cat_sf"/>
</dbReference>
<evidence type="ECO:0000313" key="8">
    <source>
        <dbReference type="Proteomes" id="UP001213000"/>
    </source>
</evidence>
<dbReference type="InterPro" id="IPR006086">
    <property type="entry name" value="XPG-I_dom"/>
</dbReference>
<dbReference type="Pfam" id="PF00867">
    <property type="entry name" value="XPG_I"/>
    <property type="match status" value="1"/>
</dbReference>
<dbReference type="SUPFAM" id="SSF56349">
    <property type="entry name" value="DNA breaking-rejoining enzymes"/>
    <property type="match status" value="1"/>
</dbReference>
<name>A0AAD5YQS8_9AGAR</name>
<gene>
    <name evidence="7" type="ORF">NP233_g9507</name>
</gene>
<dbReference type="Pfam" id="PF00752">
    <property type="entry name" value="XPG_N"/>
    <property type="match status" value="1"/>
</dbReference>
<dbReference type="InterPro" id="IPR036279">
    <property type="entry name" value="5-3_exonuclease_C_sf"/>
</dbReference>
<evidence type="ECO:0000256" key="3">
    <source>
        <dbReference type="ARBA" id="ARBA00023172"/>
    </source>
</evidence>
<feature type="domain" description="XPG N-terminal" evidence="6">
    <location>
        <begin position="486"/>
        <end position="587"/>
    </location>
</feature>
<keyword evidence="2" id="KW-0378">Hydrolase</keyword>
<evidence type="ECO:0000256" key="2">
    <source>
        <dbReference type="ARBA" id="ARBA00022801"/>
    </source>
</evidence>
<evidence type="ECO:0000256" key="4">
    <source>
        <dbReference type="SAM" id="MobiDB-lite"/>
    </source>
</evidence>
<evidence type="ECO:0000259" key="5">
    <source>
        <dbReference type="SMART" id="SM00484"/>
    </source>
</evidence>
<comment type="caution">
    <text evidence="7">The sequence shown here is derived from an EMBL/GenBank/DDBJ whole genome shotgun (WGS) entry which is preliminary data.</text>
</comment>
<protein>
    <recommendedName>
        <fullName evidence="9">XPG-I domain-containing protein</fullName>
    </recommendedName>
</protein>
<dbReference type="SUPFAM" id="SSF47807">
    <property type="entry name" value="5' to 3' exonuclease, C-terminal subdomain"/>
    <property type="match status" value="1"/>
</dbReference>
<dbReference type="InterPro" id="IPR006084">
    <property type="entry name" value="XPG/Rad2"/>
</dbReference>
<dbReference type="GO" id="GO:0006281">
    <property type="term" value="P:DNA repair"/>
    <property type="evidence" value="ECO:0007669"/>
    <property type="project" value="UniProtKB-ARBA"/>
</dbReference>
<dbReference type="SMART" id="SM00484">
    <property type="entry name" value="XPGI"/>
    <property type="match status" value="1"/>
</dbReference>
<dbReference type="SUPFAM" id="SSF88723">
    <property type="entry name" value="PIN domain-like"/>
    <property type="match status" value="1"/>
</dbReference>
<feature type="region of interest" description="Disordered" evidence="4">
    <location>
        <begin position="943"/>
        <end position="975"/>
    </location>
</feature>
<dbReference type="CDD" id="cd09870">
    <property type="entry name" value="PIN_YEN1"/>
    <property type="match status" value="1"/>
</dbReference>
<keyword evidence="1" id="KW-0540">Nuclease</keyword>
<evidence type="ECO:0000313" key="7">
    <source>
        <dbReference type="EMBL" id="KAJ3562539.1"/>
    </source>
</evidence>
<organism evidence="7 8">
    <name type="scientific">Leucocoprinus birnbaumii</name>
    <dbReference type="NCBI Taxonomy" id="56174"/>
    <lineage>
        <taxon>Eukaryota</taxon>
        <taxon>Fungi</taxon>
        <taxon>Dikarya</taxon>
        <taxon>Basidiomycota</taxon>
        <taxon>Agaricomycotina</taxon>
        <taxon>Agaricomycetes</taxon>
        <taxon>Agaricomycetidae</taxon>
        <taxon>Agaricales</taxon>
        <taxon>Agaricineae</taxon>
        <taxon>Agaricaceae</taxon>
        <taxon>Leucocoprinus</taxon>
    </lineage>
</organism>
<dbReference type="CDD" id="cd09906">
    <property type="entry name" value="H3TH_YEN1"/>
    <property type="match status" value="1"/>
</dbReference>
<dbReference type="InterPro" id="IPR011010">
    <property type="entry name" value="DNA_brk_join_enz"/>
</dbReference>
<dbReference type="Proteomes" id="UP001213000">
    <property type="component" value="Unassembled WGS sequence"/>
</dbReference>
<dbReference type="GO" id="GO:0008821">
    <property type="term" value="F:crossover junction DNA endonuclease activity"/>
    <property type="evidence" value="ECO:0007669"/>
    <property type="project" value="InterPro"/>
</dbReference>
<dbReference type="PRINTS" id="PR00853">
    <property type="entry name" value="XPGRADSUPER"/>
</dbReference>